<dbReference type="Pfam" id="PF00545">
    <property type="entry name" value="Ribonuclease"/>
    <property type="match status" value="1"/>
</dbReference>
<dbReference type="InterPro" id="IPR000026">
    <property type="entry name" value="N1-like"/>
</dbReference>
<organism evidence="4 5">
    <name type="scientific">Novilysobacter luteus</name>
    <dbReference type="NCBI Taxonomy" id="2822368"/>
    <lineage>
        <taxon>Bacteria</taxon>
        <taxon>Pseudomonadati</taxon>
        <taxon>Pseudomonadota</taxon>
        <taxon>Gammaproteobacteria</taxon>
        <taxon>Lysobacterales</taxon>
        <taxon>Lysobacteraceae</taxon>
        <taxon>Novilysobacter</taxon>
    </lineage>
</organism>
<feature type="region of interest" description="Disordered" evidence="3">
    <location>
        <begin position="29"/>
        <end position="50"/>
    </location>
</feature>
<evidence type="ECO:0000256" key="2">
    <source>
        <dbReference type="ARBA" id="ARBA00022801"/>
    </source>
</evidence>
<gene>
    <name evidence="4" type="ORF">LYB30171_02526</name>
</gene>
<dbReference type="SUPFAM" id="SSF53933">
    <property type="entry name" value="Microbial ribonucleases"/>
    <property type="match status" value="1"/>
</dbReference>
<name>A0ABN7R1P7_9GAMM</name>
<keyword evidence="1" id="KW-0540">Nuclease</keyword>
<keyword evidence="2" id="KW-0378">Hydrolase</keyword>
<dbReference type="InterPro" id="IPR016191">
    <property type="entry name" value="Ribonuclease/ribotoxin"/>
</dbReference>
<feature type="compositionally biased region" description="Basic and acidic residues" evidence="3">
    <location>
        <begin position="94"/>
        <end position="110"/>
    </location>
</feature>
<evidence type="ECO:0000256" key="3">
    <source>
        <dbReference type="SAM" id="MobiDB-lite"/>
    </source>
</evidence>
<protein>
    <submittedName>
        <fullName evidence="4">Uncharacterized protein</fullName>
    </submittedName>
</protein>
<feature type="region of interest" description="Disordered" evidence="3">
    <location>
        <begin position="91"/>
        <end position="121"/>
    </location>
</feature>
<dbReference type="EMBL" id="OU015430">
    <property type="protein sequence ID" value="CAG4977928.1"/>
    <property type="molecule type" value="Genomic_DNA"/>
</dbReference>
<proteinExistence type="predicted"/>
<evidence type="ECO:0000313" key="4">
    <source>
        <dbReference type="EMBL" id="CAG4977928.1"/>
    </source>
</evidence>
<dbReference type="RefSeq" id="WP_215219000.1">
    <property type="nucleotide sequence ID" value="NZ_OU015430.1"/>
</dbReference>
<accession>A0ABN7R1P7</accession>
<evidence type="ECO:0000313" key="5">
    <source>
        <dbReference type="Proteomes" id="UP000680116"/>
    </source>
</evidence>
<reference evidence="4 5" key="1">
    <citation type="submission" date="2021-04" db="EMBL/GenBank/DDBJ databases">
        <authorList>
            <person name="Rodrigo-Torres L."/>
            <person name="Arahal R. D."/>
            <person name="Lucena T."/>
        </authorList>
    </citation>
    <scope>NUCLEOTIDE SEQUENCE [LARGE SCALE GENOMIC DNA]</scope>
    <source>
        <strain evidence="4 5">CECT 30171</strain>
    </source>
</reference>
<dbReference type="Proteomes" id="UP000680116">
    <property type="component" value="Chromosome"/>
</dbReference>
<evidence type="ECO:0000256" key="1">
    <source>
        <dbReference type="ARBA" id="ARBA00022722"/>
    </source>
</evidence>
<keyword evidence="5" id="KW-1185">Reference proteome</keyword>
<dbReference type="Gene3D" id="3.10.450.30">
    <property type="entry name" value="Microbial ribonucleases"/>
    <property type="match status" value="1"/>
</dbReference>
<sequence>MRSNRPLWLLAAVALVALWFGLQQTGPDGLSAPGADSPQRELPRDASAGLPAFLPPEAGPVLDAIASGGPYAYRQDGGVFQNRERLLPQRPRGHYREFTVDTPGSRDRGARRIVTGGDPPTEYYYTDDHYRSFRRFDPVGAP</sequence>